<dbReference type="InterPro" id="IPR011990">
    <property type="entry name" value="TPR-like_helical_dom_sf"/>
</dbReference>
<keyword evidence="2" id="KW-0677">Repeat</keyword>
<dbReference type="AlphaFoldDB" id="A0AAN7GZC1"/>
<reference evidence="7" key="2">
    <citation type="submission" date="2023-05" db="EMBL/GenBank/DDBJ databases">
        <authorList>
            <consortium name="Lawrence Berkeley National Laboratory"/>
            <person name="Steindorff A."/>
            <person name="Hensen N."/>
            <person name="Bonometti L."/>
            <person name="Westerberg I."/>
            <person name="Brannstrom I.O."/>
            <person name="Guillou S."/>
            <person name="Cros-Aarteil S."/>
            <person name="Calhoun S."/>
            <person name="Haridas S."/>
            <person name="Kuo A."/>
            <person name="Mondo S."/>
            <person name="Pangilinan J."/>
            <person name="Riley R."/>
            <person name="Labutti K."/>
            <person name="Andreopoulos B."/>
            <person name="Lipzen A."/>
            <person name="Chen C."/>
            <person name="Yanf M."/>
            <person name="Daum C."/>
            <person name="Ng V."/>
            <person name="Clum A."/>
            <person name="Ohm R."/>
            <person name="Martin F."/>
            <person name="Silar P."/>
            <person name="Natvig D."/>
            <person name="Lalanne C."/>
            <person name="Gautier V."/>
            <person name="Ament-Velasquez S.L."/>
            <person name="Kruys A."/>
            <person name="Hutchinson M.I."/>
            <person name="Powell A.J."/>
            <person name="Barry K."/>
            <person name="Miller A.N."/>
            <person name="Grigoriev I.V."/>
            <person name="Debuchy R."/>
            <person name="Gladieux P."/>
            <person name="Thoren M.H."/>
            <person name="Johannesson H."/>
        </authorList>
    </citation>
    <scope>NUCLEOTIDE SEQUENCE</scope>
    <source>
        <strain evidence="7">CBS 990.96</strain>
    </source>
</reference>
<feature type="repeat" description="PPR" evidence="5">
    <location>
        <begin position="596"/>
        <end position="630"/>
    </location>
</feature>
<evidence type="ECO:0000256" key="2">
    <source>
        <dbReference type="ARBA" id="ARBA00022737"/>
    </source>
</evidence>
<dbReference type="EMBL" id="MU865302">
    <property type="protein sequence ID" value="KAK4230011.1"/>
    <property type="molecule type" value="Genomic_DNA"/>
</dbReference>
<dbReference type="PROSITE" id="PS51375">
    <property type="entry name" value="PPR"/>
    <property type="match status" value="1"/>
</dbReference>
<evidence type="ECO:0008006" key="9">
    <source>
        <dbReference type="Google" id="ProtNLM"/>
    </source>
</evidence>
<feature type="compositionally biased region" description="Basic and acidic residues" evidence="6">
    <location>
        <begin position="1176"/>
        <end position="1208"/>
    </location>
</feature>
<dbReference type="NCBIfam" id="TIGR00756">
    <property type="entry name" value="PPR"/>
    <property type="match status" value="1"/>
</dbReference>
<feature type="compositionally biased region" description="Basic and acidic residues" evidence="6">
    <location>
        <begin position="353"/>
        <end position="364"/>
    </location>
</feature>
<feature type="compositionally biased region" description="Basic and acidic residues" evidence="6">
    <location>
        <begin position="1267"/>
        <end position="1277"/>
    </location>
</feature>
<evidence type="ECO:0000256" key="3">
    <source>
        <dbReference type="ARBA" id="ARBA00044493"/>
    </source>
</evidence>
<comment type="function">
    <text evidence="3">Regulates mitochondrial small subunit maturation by controlling 15S rRNA 5'-end processing. Localizes to the 5' precursor of the 15S rRNA in a position that is subsequently occupied by mS47 in the mature yeast mtSSU. Uses structure and sequence-specific RNA recognition, binding to a single-stranded region of the precursor and specifically recognizing bases -6 to -1. The exchange of Ccm1 for mS47 is coupled to the irreversible removal of precursor rRNA that is accompanied by conformational changes of the mitoribosomal proteins uS5m and mS26. These conformational changes signal completion of 5'-end rRNA processing through protection of the mature 5'-end of the 15S rRNA and stabilization of mS47. The removal of the 5' precursor together with the dissociation of Ccm1 may be catalyzed by the 5'-3' exoribonuclease Pet127. Involved in the specific removal of group I introns in mitochondrial encoded transcripts.</text>
</comment>
<protein>
    <recommendedName>
        <fullName evidence="9">CoxI translation protein CYA5</fullName>
    </recommendedName>
</protein>
<comment type="caution">
    <text evidence="7">The sequence shown here is derived from an EMBL/GenBank/DDBJ whole genome shotgun (WGS) entry which is preliminary data.</text>
</comment>
<organism evidence="7 8">
    <name type="scientific">Podospora fimiseda</name>
    <dbReference type="NCBI Taxonomy" id="252190"/>
    <lineage>
        <taxon>Eukaryota</taxon>
        <taxon>Fungi</taxon>
        <taxon>Dikarya</taxon>
        <taxon>Ascomycota</taxon>
        <taxon>Pezizomycotina</taxon>
        <taxon>Sordariomycetes</taxon>
        <taxon>Sordariomycetidae</taxon>
        <taxon>Sordariales</taxon>
        <taxon>Podosporaceae</taxon>
        <taxon>Podospora</taxon>
    </lineage>
</organism>
<evidence type="ECO:0000256" key="1">
    <source>
        <dbReference type="ARBA" id="ARBA00006192"/>
    </source>
</evidence>
<gene>
    <name evidence="7" type="ORF">QBC38DRAFT_61986</name>
</gene>
<dbReference type="Proteomes" id="UP001301958">
    <property type="component" value="Unassembled WGS sequence"/>
</dbReference>
<comment type="similarity">
    <text evidence="1">Belongs to the CCM1 family.</text>
</comment>
<dbReference type="PANTHER" id="PTHR47447">
    <property type="entry name" value="OS03G0856100 PROTEIN"/>
    <property type="match status" value="1"/>
</dbReference>
<dbReference type="PANTHER" id="PTHR47447:SF17">
    <property type="entry name" value="OS12G0638900 PROTEIN"/>
    <property type="match status" value="1"/>
</dbReference>
<dbReference type="InterPro" id="IPR002885">
    <property type="entry name" value="PPR_rpt"/>
</dbReference>
<evidence type="ECO:0000256" key="6">
    <source>
        <dbReference type="SAM" id="MobiDB-lite"/>
    </source>
</evidence>
<accession>A0AAN7GZC1</accession>
<keyword evidence="8" id="KW-1185">Reference proteome</keyword>
<dbReference type="Pfam" id="PF13041">
    <property type="entry name" value="PPR_2"/>
    <property type="match status" value="1"/>
</dbReference>
<sequence>MLERTASSIEPCSLSLQRVLPSTRACLQSRRQLHTTFWNHGAHELDVIAACQSLMRLPRTEPPKAPRLPPEPKKEVPTMIRASSFLFDFLYPNGTAALLRRLYPQLSSRIEPVSRHKRPISRHYMSSTPGQSDPQADAETIKPGEPVDSQEVDGIVFEDGLRDETGRPRFESTPEAELQALLSSRQAIPYEKIWIQYKKLDPEVMRRYRTDVLLALSTSNRTLEAWRINELFLLYNIRQWNERIVYAAVKAELLLQNVSSALQIFEMALKRRNCGNALDLLVAYGFENSAWDLVLQAWIAYEKQLKPSFTEVTWMMLQDDPDFSADHVVATTEEDIKDQTQAEEQPLEAQELEPEHEPEPKLPDGEVLRFSRLSEVHNISTRIELFLDSTPLGLEEPTKADLAQRRVAATNFLGFVAQTSLPLFKQNVAVRLLDVAENMGLYEFYIALCIEQGHKKLAANLYQEYRTLAAKDWDSAKESKKKKRTLMRDSVLRLMMDVLYPESTRALEQLQQDWYRYYNRLDRRGYLKFMNFYARRGDVGSIMRLVKEFEKYCDPNVQQDPKFVKTLMNTHAVRGDAKSARQVLEDWMDKVGEEPDIINWNILLNAYTREGSYDAAIDLFARIYEKGMANEYTYTTMMKMAAWRGDLQFNLELFEMAKRSGVEARTPMMMTILEAYCQNDRYAEAERLCVKITKDKEVDGDYVYLWNVLLRYSAKQRDLTTVNRLLETMTTFKITYNQDTYSHLLLALLYTRQSHHALHLLRLAQKEGGFEPTPGHYALLMSVFIHTGESHVVRNILKLMDGLKYSRGAICMTKAIDALGRWRELPEQRRHGRDGQSYLREALKQFYAVLEQEKKGSPDDRLAMTSLYSKMLFVLTQMRRFTTVHEIIKLYNTRYPHRSTPQTLPLKLMHNIMLADFYEKKYDEVKATWNIVLGRTTTRGQPVLGVVNADGTPAEDSKVMYSQRFRLCDPLKTMQRLYLQLEDADGLIELVATVRRKGFELDSKNWNYHIQALARLKRWRHAFLLCEEKLMPQWLGWYWYRYKHSKQEYKLPLEVRRLGSHPHYPRPISHTLLVLAKEYMELEQMSLWSREAAREFEFIKEKCPQVVRAISTMERVGSQLEYEILDGGRDKQQPTDEDGILSSPSENNGLNAGFWDQYGNLRQDPLWRRPGIGGHSLEENEIRRKTKAQVRDEKRAREEKRRARLEKAREERRIRFEQRQGNVSYDKVWSEEGYLSSDPSAPTKKGKGKKDENDNADQDIEAALKAMLDEHNNGKNE</sequence>
<feature type="region of interest" description="Disordered" evidence="6">
    <location>
        <begin position="336"/>
        <end position="364"/>
    </location>
</feature>
<proteinExistence type="inferred from homology"/>
<feature type="region of interest" description="Disordered" evidence="6">
    <location>
        <begin position="1124"/>
        <end position="1146"/>
    </location>
</feature>
<reference evidence="7" key="1">
    <citation type="journal article" date="2023" name="Mol. Phylogenet. Evol.">
        <title>Genome-scale phylogeny and comparative genomics of the fungal order Sordariales.</title>
        <authorList>
            <person name="Hensen N."/>
            <person name="Bonometti L."/>
            <person name="Westerberg I."/>
            <person name="Brannstrom I.O."/>
            <person name="Guillou S."/>
            <person name="Cros-Aarteil S."/>
            <person name="Calhoun S."/>
            <person name="Haridas S."/>
            <person name="Kuo A."/>
            <person name="Mondo S."/>
            <person name="Pangilinan J."/>
            <person name="Riley R."/>
            <person name="LaButti K."/>
            <person name="Andreopoulos B."/>
            <person name="Lipzen A."/>
            <person name="Chen C."/>
            <person name="Yan M."/>
            <person name="Daum C."/>
            <person name="Ng V."/>
            <person name="Clum A."/>
            <person name="Steindorff A."/>
            <person name="Ohm R.A."/>
            <person name="Martin F."/>
            <person name="Silar P."/>
            <person name="Natvig D.O."/>
            <person name="Lalanne C."/>
            <person name="Gautier V."/>
            <person name="Ament-Velasquez S.L."/>
            <person name="Kruys A."/>
            <person name="Hutchinson M.I."/>
            <person name="Powell A.J."/>
            <person name="Barry K."/>
            <person name="Miller A.N."/>
            <person name="Grigoriev I.V."/>
            <person name="Debuchy R."/>
            <person name="Gladieux P."/>
            <person name="Hiltunen Thoren M."/>
            <person name="Johannesson H."/>
        </authorList>
    </citation>
    <scope>NUCLEOTIDE SEQUENCE</scope>
    <source>
        <strain evidence="7">CBS 990.96</strain>
    </source>
</reference>
<evidence type="ECO:0000313" key="7">
    <source>
        <dbReference type="EMBL" id="KAK4230011.1"/>
    </source>
</evidence>
<feature type="region of interest" description="Disordered" evidence="6">
    <location>
        <begin position="1166"/>
        <end position="1208"/>
    </location>
</feature>
<evidence type="ECO:0000313" key="8">
    <source>
        <dbReference type="Proteomes" id="UP001301958"/>
    </source>
</evidence>
<feature type="compositionally biased region" description="Polar residues" evidence="6">
    <location>
        <begin position="124"/>
        <end position="134"/>
    </location>
</feature>
<comment type="subunit">
    <text evidence="4">Binds to mitochondrial small subunit 15S rRNA.</text>
</comment>
<feature type="region of interest" description="Disordered" evidence="6">
    <location>
        <begin position="114"/>
        <end position="147"/>
    </location>
</feature>
<evidence type="ECO:0000256" key="5">
    <source>
        <dbReference type="PROSITE-ProRule" id="PRU00708"/>
    </source>
</evidence>
<feature type="region of interest" description="Disordered" evidence="6">
    <location>
        <begin position="1227"/>
        <end position="1277"/>
    </location>
</feature>
<name>A0AAN7GZC1_9PEZI</name>
<evidence type="ECO:0000256" key="4">
    <source>
        <dbReference type="ARBA" id="ARBA00044511"/>
    </source>
</evidence>
<dbReference type="Gene3D" id="1.25.40.10">
    <property type="entry name" value="Tetratricopeptide repeat domain"/>
    <property type="match status" value="2"/>
</dbReference>